<dbReference type="InterPro" id="IPR002229">
    <property type="entry name" value="RhesusRHD"/>
</dbReference>
<dbReference type="GO" id="GO:0008519">
    <property type="term" value="F:ammonium channel activity"/>
    <property type="evidence" value="ECO:0007669"/>
    <property type="project" value="InterPro"/>
</dbReference>
<accession>A0A6A7WEF9</accession>
<feature type="transmembrane region" description="Helical" evidence="8">
    <location>
        <begin position="12"/>
        <end position="32"/>
    </location>
</feature>
<proteinExistence type="inferred from homology"/>
<protein>
    <recommendedName>
        <fullName evidence="8">Ammonium transporter</fullName>
    </recommendedName>
</protein>
<feature type="transmembrane region" description="Helical" evidence="8">
    <location>
        <begin position="366"/>
        <end position="392"/>
    </location>
</feature>
<dbReference type="GO" id="GO:0097272">
    <property type="term" value="P:ammonium homeostasis"/>
    <property type="evidence" value="ECO:0007669"/>
    <property type="project" value="TreeGrafter"/>
</dbReference>
<evidence type="ECO:0000256" key="2">
    <source>
        <dbReference type="ARBA" id="ARBA00005887"/>
    </source>
</evidence>
<dbReference type="AlphaFoldDB" id="A0A6A7WEF9"/>
<feature type="transmembrane region" description="Helical" evidence="8">
    <location>
        <begin position="278"/>
        <end position="295"/>
    </location>
</feature>
<dbReference type="PANTHER" id="PTHR11730">
    <property type="entry name" value="AMMONIUM TRANSPORTER"/>
    <property type="match status" value="1"/>
</dbReference>
<dbReference type="GO" id="GO:0005886">
    <property type="term" value="C:plasma membrane"/>
    <property type="evidence" value="ECO:0007669"/>
    <property type="project" value="UniProtKB-SubCell"/>
</dbReference>
<dbReference type="NCBIfam" id="TIGR00836">
    <property type="entry name" value="amt"/>
    <property type="match status" value="1"/>
</dbReference>
<feature type="transmembrane region" description="Helical" evidence="8">
    <location>
        <begin position="99"/>
        <end position="117"/>
    </location>
</feature>
<feature type="transmembrane region" description="Helical" evidence="8">
    <location>
        <begin position="213"/>
        <end position="230"/>
    </location>
</feature>
<dbReference type="EMBL" id="VZAD01000093">
    <property type="protein sequence ID" value="MQP12728.1"/>
    <property type="molecule type" value="Genomic_DNA"/>
</dbReference>
<reference evidence="10 11" key="1">
    <citation type="submission" date="2019-09" db="EMBL/GenBank/DDBJ databases">
        <title>Distinct polysaccharide growth profiles of human intestinal Prevotella copri isolates.</title>
        <authorList>
            <person name="Fehlner-Peach H."/>
            <person name="Magnabosco C."/>
            <person name="Raghavan V."/>
            <person name="Scher J.U."/>
            <person name="Tett A."/>
            <person name="Cox L.M."/>
            <person name="Gottsegen C."/>
            <person name="Watters A."/>
            <person name="Wiltshire- Gordon J.D."/>
            <person name="Segata N."/>
            <person name="Bonneau R."/>
            <person name="Littman D.R."/>
        </authorList>
    </citation>
    <scope>NUCLEOTIDE SEQUENCE [LARGE SCALE GENOMIC DNA]</scope>
    <source>
        <strain evidence="11">iAQ1173</strain>
    </source>
</reference>
<feature type="transmembrane region" description="Helical" evidence="8">
    <location>
        <begin position="124"/>
        <end position="141"/>
    </location>
</feature>
<dbReference type="PRINTS" id="PR00342">
    <property type="entry name" value="RHESUSRHD"/>
</dbReference>
<evidence type="ECO:0000256" key="8">
    <source>
        <dbReference type="RuleBase" id="RU362002"/>
    </source>
</evidence>
<comment type="subcellular location">
    <subcellularLocation>
        <location evidence="8">Cell membrane</location>
        <topology evidence="8">Multi-pass membrane protein</topology>
    </subcellularLocation>
    <subcellularLocation>
        <location evidence="1">Membrane</location>
        <topology evidence="1">Multi-pass membrane protein</topology>
    </subcellularLocation>
</comment>
<dbReference type="Gene3D" id="1.10.3430.10">
    <property type="entry name" value="Ammonium transporter AmtB like domains"/>
    <property type="match status" value="1"/>
</dbReference>
<evidence type="ECO:0000313" key="10">
    <source>
        <dbReference type="EMBL" id="MQP12728.1"/>
    </source>
</evidence>
<feature type="domain" description="Ammonium transporter AmtB-like" evidence="9">
    <location>
        <begin position="13"/>
        <end position="419"/>
    </location>
</feature>
<evidence type="ECO:0000256" key="6">
    <source>
        <dbReference type="ARBA" id="ARBA00023136"/>
    </source>
</evidence>
<feature type="transmembrane region" description="Helical" evidence="8">
    <location>
        <begin position="250"/>
        <end position="271"/>
    </location>
</feature>
<keyword evidence="5 8" id="KW-1133">Transmembrane helix</keyword>
<keyword evidence="3 8" id="KW-0813">Transport</keyword>
<evidence type="ECO:0000313" key="11">
    <source>
        <dbReference type="Proteomes" id="UP000384372"/>
    </source>
</evidence>
<dbReference type="PANTHER" id="PTHR11730:SF89">
    <property type="entry name" value="AMMONIUM TRANSPORTER SLL0108-RELATED"/>
    <property type="match status" value="1"/>
</dbReference>
<comment type="caution">
    <text evidence="10">The sequence shown here is derived from an EMBL/GenBank/DDBJ whole genome shotgun (WGS) entry which is preliminary data.</text>
</comment>
<feature type="transmembrane region" description="Helical" evidence="8">
    <location>
        <begin position="172"/>
        <end position="193"/>
    </location>
</feature>
<comment type="similarity">
    <text evidence="2 8">Belongs to the ammonia transporter channel (TC 1.A.11.2) family.</text>
</comment>
<dbReference type="InterPro" id="IPR029020">
    <property type="entry name" value="Ammonium/urea_transptr"/>
</dbReference>
<keyword evidence="11" id="KW-1185">Reference proteome</keyword>
<evidence type="ECO:0000256" key="7">
    <source>
        <dbReference type="ARBA" id="ARBA00023177"/>
    </source>
</evidence>
<keyword evidence="4 8" id="KW-0812">Transmembrane</keyword>
<keyword evidence="6 8" id="KW-0472">Membrane</keyword>
<dbReference type="InterPro" id="IPR024041">
    <property type="entry name" value="NH4_transpt_AmtB-like_dom"/>
</dbReference>
<evidence type="ECO:0000256" key="1">
    <source>
        <dbReference type="ARBA" id="ARBA00004141"/>
    </source>
</evidence>
<dbReference type="OrthoDB" id="9814202at2"/>
<evidence type="ECO:0000256" key="4">
    <source>
        <dbReference type="ARBA" id="ARBA00022692"/>
    </source>
</evidence>
<sequence length="420" mass="44637">MSVQDLGISLDTVWMLLAAMLVFFMQPGFALCEAGFTRSKNTANILFKNFVDFMVGSVLFWFVGFGFMFGSDGAGFIGMPNFGDLSFYKHAAGLPTEGFLMFQTVFCATSATIVSGAMAERTKFSMYCIYSFFISLIIYPVEGHWTWGGGWLCNADAGSFMMNTFGAAFHDFAGSAIVHSVGGVLALVGAICLGPRLGKYRNGKSTAIPGHNLMAAALGVFILWFGWFGFNPGSQLAASGEVNRVAISHVFLTTNLAAVCGGLGTMFTSWIKYGKPSFSLTLNGILAGLVAITAGCDLVSPLGAAIIGLLAGIILVFSIEFIDVKLHIDDPVGASSVHGVCGIFGTVMTGLFALDGGAFYGGGFGFFGAQCFGIIIIDIWAAVTGIILFWGIKKIAGLRVDKRIEEEGLDIYEHGESCYN</sequence>
<dbReference type="SUPFAM" id="SSF111352">
    <property type="entry name" value="Ammonium transporter"/>
    <property type="match status" value="1"/>
</dbReference>
<dbReference type="RefSeq" id="WP_158464302.1">
    <property type="nucleotide sequence ID" value="NZ_VZAD01000093.1"/>
</dbReference>
<feature type="transmembrane region" description="Helical" evidence="8">
    <location>
        <begin position="53"/>
        <end position="79"/>
    </location>
</feature>
<organism evidence="10 11">
    <name type="scientific">Segatella copri</name>
    <dbReference type="NCBI Taxonomy" id="165179"/>
    <lineage>
        <taxon>Bacteria</taxon>
        <taxon>Pseudomonadati</taxon>
        <taxon>Bacteroidota</taxon>
        <taxon>Bacteroidia</taxon>
        <taxon>Bacteroidales</taxon>
        <taxon>Prevotellaceae</taxon>
        <taxon>Segatella</taxon>
    </lineage>
</organism>
<dbReference type="InterPro" id="IPR001905">
    <property type="entry name" value="Ammonium_transpt"/>
</dbReference>
<feature type="transmembrane region" description="Helical" evidence="8">
    <location>
        <begin position="301"/>
        <end position="322"/>
    </location>
</feature>
<evidence type="ECO:0000256" key="5">
    <source>
        <dbReference type="ARBA" id="ARBA00022989"/>
    </source>
</evidence>
<feature type="transmembrane region" description="Helical" evidence="8">
    <location>
        <begin position="334"/>
        <end position="354"/>
    </location>
</feature>
<evidence type="ECO:0000259" key="9">
    <source>
        <dbReference type="Pfam" id="PF00909"/>
    </source>
</evidence>
<gene>
    <name evidence="10" type="ORF">F7D20_12355</name>
</gene>
<dbReference type="Proteomes" id="UP000384372">
    <property type="component" value="Unassembled WGS sequence"/>
</dbReference>
<evidence type="ECO:0000256" key="3">
    <source>
        <dbReference type="ARBA" id="ARBA00022448"/>
    </source>
</evidence>
<keyword evidence="7 8" id="KW-0924">Ammonia transport</keyword>
<name>A0A6A7WEF9_9BACT</name>
<dbReference type="Pfam" id="PF00909">
    <property type="entry name" value="Ammonium_transp"/>
    <property type="match status" value="1"/>
</dbReference>